<evidence type="ECO:0000259" key="6">
    <source>
        <dbReference type="Pfam" id="PF12867"/>
    </source>
</evidence>
<evidence type="ECO:0000256" key="4">
    <source>
        <dbReference type="ARBA" id="ARBA00022833"/>
    </source>
</evidence>
<feature type="region of interest" description="Disordered" evidence="5">
    <location>
        <begin position="1"/>
        <end position="20"/>
    </location>
</feature>
<dbReference type="Proteomes" id="UP000182427">
    <property type="component" value="Chromosome I"/>
</dbReference>
<evidence type="ECO:0000256" key="3">
    <source>
        <dbReference type="ARBA" id="ARBA00022801"/>
    </source>
</evidence>
<dbReference type="Pfam" id="PF12867">
    <property type="entry name" value="DinB_2"/>
    <property type="match status" value="1"/>
</dbReference>
<dbReference type="GO" id="GO:0016787">
    <property type="term" value="F:hydrolase activity"/>
    <property type="evidence" value="ECO:0007669"/>
    <property type="project" value="UniProtKB-KW"/>
</dbReference>
<keyword evidence="2" id="KW-0479">Metal-binding</keyword>
<dbReference type="SUPFAM" id="SSF109854">
    <property type="entry name" value="DinB/YfiT-like putative metalloenzymes"/>
    <property type="match status" value="1"/>
</dbReference>
<evidence type="ECO:0000313" key="8">
    <source>
        <dbReference type="Proteomes" id="UP000182427"/>
    </source>
</evidence>
<evidence type="ECO:0000256" key="1">
    <source>
        <dbReference type="ARBA" id="ARBA00022490"/>
    </source>
</evidence>
<reference evidence="7 8" key="1">
    <citation type="submission" date="2016-10" db="EMBL/GenBank/DDBJ databases">
        <authorList>
            <person name="de Groot N.N."/>
        </authorList>
    </citation>
    <scope>NUCLEOTIDE SEQUENCE [LARGE SCALE GENOMIC DNA]</scope>
    <source>
        <strain evidence="7 8">GAS232</strain>
    </source>
</reference>
<keyword evidence="4" id="KW-0862">Zinc</keyword>
<keyword evidence="3" id="KW-0378">Hydrolase</keyword>
<keyword evidence="8" id="KW-1185">Reference proteome</keyword>
<feature type="compositionally biased region" description="Polar residues" evidence="5">
    <location>
        <begin position="1"/>
        <end position="11"/>
    </location>
</feature>
<dbReference type="InterPro" id="IPR023774">
    <property type="entry name" value="Put_metal_dep_hydrolase_YfiT"/>
</dbReference>
<dbReference type="OrthoDB" id="9796039at2"/>
<feature type="domain" description="DinB-like" evidence="6">
    <location>
        <begin position="38"/>
        <end position="174"/>
    </location>
</feature>
<dbReference type="AlphaFoldDB" id="A0A1G7FBY7"/>
<dbReference type="RefSeq" id="WP_083343573.1">
    <property type="nucleotide sequence ID" value="NZ_LT629690.1"/>
</dbReference>
<dbReference type="EMBL" id="LT629690">
    <property type="protein sequence ID" value="SDE73366.1"/>
    <property type="molecule type" value="Genomic_DNA"/>
</dbReference>
<dbReference type="InterPro" id="IPR034660">
    <property type="entry name" value="DinB/YfiT-like"/>
</dbReference>
<proteinExistence type="inferred from homology"/>
<evidence type="ECO:0000256" key="5">
    <source>
        <dbReference type="SAM" id="MobiDB-lite"/>
    </source>
</evidence>
<evidence type="ECO:0000313" key="7">
    <source>
        <dbReference type="EMBL" id="SDE73366.1"/>
    </source>
</evidence>
<dbReference type="GO" id="GO:0046872">
    <property type="term" value="F:metal ion binding"/>
    <property type="evidence" value="ECO:0007669"/>
    <property type="project" value="UniProtKB-KW"/>
</dbReference>
<dbReference type="Gene3D" id="1.20.120.450">
    <property type="entry name" value="dinb family like domain"/>
    <property type="match status" value="1"/>
</dbReference>
<sequence length="183" mass="20970">MTTNTPAQPSSDPRYPMGRFHNPPTIDAAAIEDALKTLQELPQQLRNAVKDLNDAQLATPYREGGWTVRQTVHHVADSHMNAYIRMKLALTENAPVIKTYEEALWAELSDGKNAPVEWSLQLLEALHARWVTMLRSLKDEQWQRTFAHPEHGPLNLQTAVLMYDWHSRHHLAHITSLREAKGW</sequence>
<accession>A0A1G7FBY7</accession>
<protein>
    <submittedName>
        <fullName evidence="7">DinB superfamily protein</fullName>
    </submittedName>
</protein>
<dbReference type="InterPro" id="IPR024775">
    <property type="entry name" value="DinB-like"/>
</dbReference>
<organism evidence="7 8">
    <name type="scientific">Terriglobus roseus</name>
    <dbReference type="NCBI Taxonomy" id="392734"/>
    <lineage>
        <taxon>Bacteria</taxon>
        <taxon>Pseudomonadati</taxon>
        <taxon>Acidobacteriota</taxon>
        <taxon>Terriglobia</taxon>
        <taxon>Terriglobales</taxon>
        <taxon>Acidobacteriaceae</taxon>
        <taxon>Terriglobus</taxon>
    </lineage>
</organism>
<dbReference type="NCBIfam" id="NF009807">
    <property type="entry name" value="PRK13291.1"/>
    <property type="match status" value="1"/>
</dbReference>
<evidence type="ECO:0000256" key="2">
    <source>
        <dbReference type="ARBA" id="ARBA00022723"/>
    </source>
</evidence>
<name>A0A1G7FBY7_9BACT</name>
<gene>
    <name evidence="7" type="ORF">SAMN05444167_0290</name>
</gene>
<dbReference type="HAMAP" id="MF_01256">
    <property type="entry name" value="YfiT_hydrol"/>
    <property type="match status" value="1"/>
</dbReference>
<keyword evidence="1" id="KW-0963">Cytoplasm</keyword>